<dbReference type="EMBL" id="UINC01062813">
    <property type="protein sequence ID" value="SVB89787.1"/>
    <property type="molecule type" value="Genomic_DNA"/>
</dbReference>
<dbReference type="AlphaFoldDB" id="A0A382HS77"/>
<feature type="region of interest" description="Disordered" evidence="1">
    <location>
        <begin position="1"/>
        <end position="63"/>
    </location>
</feature>
<feature type="non-terminal residue" evidence="2">
    <location>
        <position position="91"/>
    </location>
</feature>
<organism evidence="2">
    <name type="scientific">marine metagenome</name>
    <dbReference type="NCBI Taxonomy" id="408172"/>
    <lineage>
        <taxon>unclassified sequences</taxon>
        <taxon>metagenomes</taxon>
        <taxon>ecological metagenomes</taxon>
    </lineage>
</organism>
<proteinExistence type="predicted"/>
<evidence type="ECO:0000313" key="2">
    <source>
        <dbReference type="EMBL" id="SVB89787.1"/>
    </source>
</evidence>
<sequence>MDFSIFELGNMFTEPPEFPGHGQDGDSGQKDHPGDEESDQSGVGKNKDGQEKQNPAKNKCSLRQRPVTLEKKFICKRIVINHGKPLFQKHF</sequence>
<feature type="compositionally biased region" description="Basic and acidic residues" evidence="1">
    <location>
        <begin position="23"/>
        <end position="35"/>
    </location>
</feature>
<accession>A0A382HS77</accession>
<name>A0A382HS77_9ZZZZ</name>
<gene>
    <name evidence="2" type="ORF">METZ01_LOCUS242641</name>
</gene>
<reference evidence="2" key="1">
    <citation type="submission" date="2018-05" db="EMBL/GenBank/DDBJ databases">
        <authorList>
            <person name="Lanie J.A."/>
            <person name="Ng W.-L."/>
            <person name="Kazmierczak K.M."/>
            <person name="Andrzejewski T.M."/>
            <person name="Davidsen T.M."/>
            <person name="Wayne K.J."/>
            <person name="Tettelin H."/>
            <person name="Glass J.I."/>
            <person name="Rusch D."/>
            <person name="Podicherti R."/>
            <person name="Tsui H.-C.T."/>
            <person name="Winkler M.E."/>
        </authorList>
    </citation>
    <scope>NUCLEOTIDE SEQUENCE</scope>
</reference>
<protein>
    <submittedName>
        <fullName evidence="2">Uncharacterized protein</fullName>
    </submittedName>
</protein>
<evidence type="ECO:0000256" key="1">
    <source>
        <dbReference type="SAM" id="MobiDB-lite"/>
    </source>
</evidence>